<accession>M8AYZ3</accession>
<proteinExistence type="predicted"/>
<protein>
    <submittedName>
        <fullName evidence="1">Uncharacterized protein</fullName>
    </submittedName>
</protein>
<dbReference type="AlphaFoldDB" id="M8AYZ3"/>
<dbReference type="EnsemblPlants" id="EMT09697">
    <property type="protein sequence ID" value="EMT09697"/>
    <property type="gene ID" value="F775_24891"/>
</dbReference>
<organism evidence="1">
    <name type="scientific">Aegilops tauschii</name>
    <name type="common">Tausch's goatgrass</name>
    <name type="synonym">Aegilops squarrosa</name>
    <dbReference type="NCBI Taxonomy" id="37682"/>
    <lineage>
        <taxon>Eukaryota</taxon>
        <taxon>Viridiplantae</taxon>
        <taxon>Streptophyta</taxon>
        <taxon>Embryophyta</taxon>
        <taxon>Tracheophyta</taxon>
        <taxon>Spermatophyta</taxon>
        <taxon>Magnoliopsida</taxon>
        <taxon>Liliopsida</taxon>
        <taxon>Poales</taxon>
        <taxon>Poaceae</taxon>
        <taxon>BOP clade</taxon>
        <taxon>Pooideae</taxon>
        <taxon>Triticodae</taxon>
        <taxon>Triticeae</taxon>
        <taxon>Triticinae</taxon>
        <taxon>Aegilops</taxon>
    </lineage>
</organism>
<name>M8AYZ3_AEGTA</name>
<evidence type="ECO:0000313" key="1">
    <source>
        <dbReference type="EnsemblPlants" id="EMT09697"/>
    </source>
</evidence>
<sequence>MAAVIHTNAQLQNLQNLQGTKALRLRGAVSEGTKAVTKLTFCNLAYSTT</sequence>
<reference evidence="1" key="1">
    <citation type="submission" date="2015-06" db="UniProtKB">
        <authorList>
            <consortium name="EnsemblPlants"/>
        </authorList>
    </citation>
    <scope>IDENTIFICATION</scope>
</reference>